<gene>
    <name evidence="2" type="primary">RTXE</name>
</gene>
<dbReference type="InterPro" id="IPR000477">
    <property type="entry name" value="RT_dom"/>
</dbReference>
<evidence type="ECO:0000259" key="1">
    <source>
        <dbReference type="PROSITE" id="PS50878"/>
    </source>
</evidence>
<dbReference type="InterPro" id="IPR036691">
    <property type="entry name" value="Endo/exonu/phosph_ase_sf"/>
</dbReference>
<feature type="domain" description="Reverse transcriptase" evidence="1">
    <location>
        <begin position="480"/>
        <end position="749"/>
    </location>
</feature>
<protein>
    <submittedName>
        <fullName evidence="2">Putative RNA-directed DNA polymerase from transposon X-element</fullName>
    </submittedName>
</protein>
<dbReference type="Gene3D" id="3.60.10.10">
    <property type="entry name" value="Endonuclease/exonuclease/phosphatase"/>
    <property type="match status" value="1"/>
</dbReference>
<keyword evidence="2" id="KW-0808">Transferase</keyword>
<keyword evidence="2" id="KW-0548">Nucleotidyltransferase</keyword>
<dbReference type="CDD" id="cd01650">
    <property type="entry name" value="RT_nLTR_like"/>
    <property type="match status" value="1"/>
</dbReference>
<dbReference type="SUPFAM" id="SSF56672">
    <property type="entry name" value="DNA/RNA polymerases"/>
    <property type="match status" value="1"/>
</dbReference>
<sequence length="898" mass="103065">MARRPSQPSSLRISSWNLDGFRAKKTELVDILNRLNIDVMAVQETYLSEASRTSIPDYDIYRHDRNRNGGGVALIVKKCIDHYPLQRLQTQNTEAVAIAVRSLRHGDVAVVSCYHPPRLPLLDNDLDKILSWPQTIAIGDFNAKSPIWHSGTTTTRGRVLLNYQDRHDDLTILGPTEPTHYGPVGRPDVIDIALLKSIPLNAQISTQYEGSSAHNPIFLDLGRRQRYEGTFTRRFTDWERFRTVMQGNMALPVIETTHDLEAAILSLETDIKNALTQTTTETIVPRLTNPRGTLPDDIKNLIRDRRRAKRLATRTRLPRHRHDLNVLNRRVKAALDELAQDNWARHLESLDPQDNSLWKTQRALRQTARRKIPPIHGSVGVVYTNQEKAEAFADSLELQCRLPQLPDEDEEFEIVAERAARRVDREPDNDIIPPATPDELRLTIRRLKNRKAPGPDNIHNTTLKRLPHKGLMALLNITNATLRLRHFPTRWKTANIILIPKPNKDHTIPSNYRPISLLPAMSKVVEKIILTRLRTHSQELQVIPDEQFAFRPNHSTELQILRLTEHITAAFNRGQYTGAVFLDVAKAFDTVWHEGLLMKMLTNQYPISFTKLIKSYLHHRKFRIQIQDSLSTTRPMEAGVPQGTVLSPHLYTIYNSDIPHPPNTNIYLYADDLTITSQSVDPRYSVSLLQNSLDQLETWCNRWKVKINPNKSSAILFTKRKIPQNLDRLTLSQEPISWNRQTRYLGVTMDQRLTWKPHIVETVARAKTTRARLYPLLKGGNTLSLRNKRTLIKVVLQPQLTYASTAWGHAAKSHLKSLQAVENIALRTATDAPWYVRNTDILRDLQYTNATQTIRQNAEKRFDVAARHDNPLLRQAVDYVPDVTDKHKRPRHQLFDPG</sequence>
<dbReference type="Pfam" id="PF03372">
    <property type="entry name" value="Exo_endo_phos"/>
    <property type="match status" value="1"/>
</dbReference>
<evidence type="ECO:0000313" key="2">
    <source>
        <dbReference type="EMBL" id="JAB63167.1"/>
    </source>
</evidence>
<name>V5GNJ2_ANOGL</name>
<dbReference type="PROSITE" id="PS50878">
    <property type="entry name" value="RT_POL"/>
    <property type="match status" value="1"/>
</dbReference>
<dbReference type="InterPro" id="IPR005135">
    <property type="entry name" value="Endo/exonuclease/phosphatase"/>
</dbReference>
<dbReference type="EMBL" id="GALX01005299">
    <property type="protein sequence ID" value="JAB63167.1"/>
    <property type="molecule type" value="Transcribed_RNA"/>
</dbReference>
<dbReference type="Pfam" id="PF00078">
    <property type="entry name" value="RVT_1"/>
    <property type="match status" value="1"/>
</dbReference>
<dbReference type="GO" id="GO:0003964">
    <property type="term" value="F:RNA-directed DNA polymerase activity"/>
    <property type="evidence" value="ECO:0007669"/>
    <property type="project" value="UniProtKB-KW"/>
</dbReference>
<dbReference type="InterPro" id="IPR052560">
    <property type="entry name" value="RdDP_mobile_element"/>
</dbReference>
<dbReference type="AlphaFoldDB" id="V5GNJ2"/>
<reference evidence="2" key="1">
    <citation type="submission" date="2013-07" db="EMBL/GenBank/DDBJ databases">
        <title>Midgut Transcriptome Profiling of Anoplphora glabripennis, a Lignocellulose Degrading, Wood-Boring Cerambycid.</title>
        <authorList>
            <person name="Scully E.D."/>
            <person name="Hoover K."/>
            <person name="Carlson J.E."/>
            <person name="Tien M."/>
            <person name="Geib S.M."/>
        </authorList>
    </citation>
    <scope>NUCLEOTIDE SEQUENCE</scope>
</reference>
<keyword evidence="2" id="KW-0695">RNA-directed DNA polymerase</keyword>
<accession>V5GNJ2</accession>
<dbReference type="PANTHER" id="PTHR36688">
    <property type="entry name" value="ENDO/EXONUCLEASE/PHOSPHATASE DOMAIN-CONTAINING PROTEIN"/>
    <property type="match status" value="1"/>
</dbReference>
<dbReference type="PANTHER" id="PTHR36688:SF2">
    <property type="entry name" value="ENDONUCLEASE_EXONUCLEASE_PHOSPHATASE DOMAIN-CONTAINING PROTEIN"/>
    <property type="match status" value="1"/>
</dbReference>
<dbReference type="SUPFAM" id="SSF56219">
    <property type="entry name" value="DNase I-like"/>
    <property type="match status" value="1"/>
</dbReference>
<proteinExistence type="predicted"/>
<dbReference type="InterPro" id="IPR043502">
    <property type="entry name" value="DNA/RNA_pol_sf"/>
</dbReference>
<organism evidence="2">
    <name type="scientific">Anoplophora glabripennis</name>
    <name type="common">Asian longhorn beetle</name>
    <name type="synonym">Anoplophora nobilis</name>
    <dbReference type="NCBI Taxonomy" id="217634"/>
    <lineage>
        <taxon>Eukaryota</taxon>
        <taxon>Metazoa</taxon>
        <taxon>Ecdysozoa</taxon>
        <taxon>Arthropoda</taxon>
        <taxon>Hexapoda</taxon>
        <taxon>Insecta</taxon>
        <taxon>Pterygota</taxon>
        <taxon>Neoptera</taxon>
        <taxon>Endopterygota</taxon>
        <taxon>Coleoptera</taxon>
        <taxon>Polyphaga</taxon>
        <taxon>Cucujiformia</taxon>
        <taxon>Chrysomeloidea</taxon>
        <taxon>Cerambycidae</taxon>
        <taxon>Lamiinae</taxon>
        <taxon>Lamiini</taxon>
        <taxon>Anoplophora</taxon>
    </lineage>
</organism>